<evidence type="ECO:0000313" key="1">
    <source>
        <dbReference type="EMBL" id="QLY81483.1"/>
    </source>
</evidence>
<dbReference type="Gene3D" id="3.30.500.20">
    <property type="entry name" value="BH3703-like domains"/>
    <property type="match status" value="1"/>
</dbReference>
<organism evidence="1 2">
    <name type="scientific">Clostridium intestinale</name>
    <dbReference type="NCBI Taxonomy" id="36845"/>
    <lineage>
        <taxon>Bacteria</taxon>
        <taxon>Bacillati</taxon>
        <taxon>Bacillota</taxon>
        <taxon>Clostridia</taxon>
        <taxon>Eubacteriales</taxon>
        <taxon>Clostridiaceae</taxon>
        <taxon>Clostridium</taxon>
    </lineage>
</organism>
<dbReference type="InterPro" id="IPR036170">
    <property type="entry name" value="YezG-like_sf"/>
</dbReference>
<evidence type="ECO:0000313" key="2">
    <source>
        <dbReference type="Proteomes" id="UP000512286"/>
    </source>
</evidence>
<dbReference type="EMBL" id="CP059378">
    <property type="protein sequence ID" value="QLY81483.1"/>
    <property type="molecule type" value="Genomic_DNA"/>
</dbReference>
<gene>
    <name evidence="1" type="ORF">HZF06_07835</name>
</gene>
<dbReference type="AlphaFoldDB" id="A0A7D6ZSH7"/>
<dbReference type="Proteomes" id="UP000512286">
    <property type="component" value="Chromosome"/>
</dbReference>
<name>A0A7D6ZSH7_9CLOT</name>
<reference evidence="1 2" key="1">
    <citation type="submission" date="2020-07" db="EMBL/GenBank/DDBJ databases">
        <title>Electron transfer.</title>
        <authorList>
            <person name="Huang L."/>
            <person name="Liu X."/>
            <person name="Zhou S."/>
        </authorList>
    </citation>
    <scope>NUCLEOTIDE SEQUENCE [LARGE SCALE GENOMIC DNA]</scope>
    <source>
        <strain evidence="1 2">Lx1</strain>
    </source>
</reference>
<dbReference type="InterPro" id="IPR006728">
    <property type="entry name" value="YezG-like"/>
</dbReference>
<dbReference type="InterPro" id="IPR036388">
    <property type="entry name" value="WH-like_DNA-bd_sf"/>
</dbReference>
<proteinExistence type="predicted"/>
<dbReference type="SUPFAM" id="SSF160424">
    <property type="entry name" value="BH3703-like"/>
    <property type="match status" value="1"/>
</dbReference>
<dbReference type="Pfam" id="PF04634">
    <property type="entry name" value="YezG-like"/>
    <property type="match status" value="1"/>
</dbReference>
<dbReference type="KEGG" id="cint:HZF06_07835"/>
<accession>A0A7D6ZSH7</accession>
<dbReference type="NCBIfam" id="TIGR01741">
    <property type="entry name" value="staph_tand_hypo"/>
    <property type="match status" value="1"/>
</dbReference>
<sequence>METTKMGEIYGIIANKVNDIIPDKWEKVYLYGEVLDDSREVYFYFKSLTRNEVVYGHDIPIRYNVDKRMYRQLLRELISSIVDLYNEYKDNNESVWTNFTFLLDNTGKFNIKYNYDDVLNSEFTAGERQIIWEYEVLGVEPEVEQYKEMINKYLESKNNA</sequence>
<dbReference type="Gene3D" id="1.10.10.10">
    <property type="entry name" value="Winged helix-like DNA-binding domain superfamily/Winged helix DNA-binding domain"/>
    <property type="match status" value="1"/>
</dbReference>
<dbReference type="RefSeq" id="WP_181603056.1">
    <property type="nucleotide sequence ID" value="NZ_CP059378.1"/>
</dbReference>
<protein>
    <submittedName>
        <fullName evidence="1">Antitoxin YezG family protein</fullName>
    </submittedName>
</protein>